<feature type="binding site" evidence="5">
    <location>
        <begin position="156"/>
        <end position="159"/>
    </location>
    <ligand>
        <name>spermidine</name>
        <dbReference type="ChEBI" id="CHEBI:57834"/>
    </ligand>
</feature>
<dbReference type="PROSITE" id="PS01330">
    <property type="entry name" value="PABS_1"/>
    <property type="match status" value="1"/>
</dbReference>
<evidence type="ECO:0000256" key="4">
    <source>
        <dbReference type="ARBA" id="ARBA00023115"/>
    </source>
</evidence>
<evidence type="ECO:0000256" key="2">
    <source>
        <dbReference type="ARBA" id="ARBA00022679"/>
    </source>
</evidence>
<dbReference type="Gene3D" id="2.30.140.10">
    <property type="entry name" value="Spermidine synthase, tetramerisation domain"/>
    <property type="match status" value="1"/>
</dbReference>
<dbReference type="EMBL" id="QGGU01000003">
    <property type="protein sequence ID" value="PWK53309.1"/>
    <property type="molecule type" value="Genomic_DNA"/>
</dbReference>
<comment type="similarity">
    <text evidence="1 5 7">Belongs to the spermidine/spermine synthase family.</text>
</comment>
<keyword evidence="11" id="KW-1185">Reference proteome</keyword>
<keyword evidence="3 5" id="KW-0745">Spermidine biosynthesis</keyword>
<feature type="active site" description="Proton acceptor" evidence="5 6">
    <location>
        <position position="156"/>
    </location>
</feature>
<evidence type="ECO:0000256" key="8">
    <source>
        <dbReference type="RuleBase" id="RU003837"/>
    </source>
</evidence>
<dbReference type="PANTHER" id="PTHR11558:SF11">
    <property type="entry name" value="SPERMIDINE SYNTHASE"/>
    <property type="match status" value="1"/>
</dbReference>
<dbReference type="PANTHER" id="PTHR11558">
    <property type="entry name" value="SPERMIDINE/SPERMINE SYNTHASE"/>
    <property type="match status" value="1"/>
</dbReference>
<dbReference type="SUPFAM" id="SSF53335">
    <property type="entry name" value="S-adenosyl-L-methionine-dependent methyltransferases"/>
    <property type="match status" value="1"/>
</dbReference>
<comment type="pathway">
    <text evidence="5">Amine and polyamine biosynthesis; spermidine biosynthesis; spermidine from putrescine: step 1/1.</text>
</comment>
<keyword evidence="2 5" id="KW-0808">Transferase</keyword>
<dbReference type="Pfam" id="PF01564">
    <property type="entry name" value="Spermine_synth"/>
    <property type="match status" value="1"/>
</dbReference>
<dbReference type="Gene3D" id="3.40.50.150">
    <property type="entry name" value="Vaccinia Virus protein VP39"/>
    <property type="match status" value="1"/>
</dbReference>
<dbReference type="OrthoDB" id="9793120at2"/>
<dbReference type="InterPro" id="IPR030373">
    <property type="entry name" value="PABS_CS"/>
</dbReference>
<dbReference type="GO" id="GO:0005829">
    <property type="term" value="C:cytosol"/>
    <property type="evidence" value="ECO:0007669"/>
    <property type="project" value="TreeGrafter"/>
</dbReference>
<dbReference type="GO" id="GO:0008295">
    <property type="term" value="P:spermidine biosynthetic process"/>
    <property type="evidence" value="ECO:0007669"/>
    <property type="project" value="UniProtKB-UniRule"/>
</dbReference>
<feature type="binding site" evidence="5">
    <location>
        <begin position="138"/>
        <end position="139"/>
    </location>
    <ligand>
        <name>S-methyl-5'-thioadenosine</name>
        <dbReference type="ChEBI" id="CHEBI:17509"/>
    </ligand>
</feature>
<name>A0A316FXK3_9GAMM</name>
<dbReference type="PROSITE" id="PS51006">
    <property type="entry name" value="PABS_2"/>
    <property type="match status" value="1"/>
</dbReference>
<dbReference type="RefSeq" id="WP_109762468.1">
    <property type="nucleotide sequence ID" value="NZ_QGGU01000003.1"/>
</dbReference>
<comment type="subunit">
    <text evidence="5">Homodimer or homotetramer.</text>
</comment>
<evidence type="ECO:0000259" key="9">
    <source>
        <dbReference type="PROSITE" id="PS51006"/>
    </source>
</evidence>
<dbReference type="HAMAP" id="MF_00198">
    <property type="entry name" value="Spermidine_synth"/>
    <property type="match status" value="1"/>
</dbReference>
<reference evidence="10 11" key="1">
    <citation type="submission" date="2018-05" db="EMBL/GenBank/DDBJ databases">
        <title>Genomic Encyclopedia of Type Strains, Phase IV (KMG-IV): sequencing the most valuable type-strain genomes for metagenomic binning, comparative biology and taxonomic classification.</title>
        <authorList>
            <person name="Goeker M."/>
        </authorList>
    </citation>
    <scope>NUCLEOTIDE SEQUENCE [LARGE SCALE GENOMIC DNA]</scope>
    <source>
        <strain evidence="10 11">DSM 25350</strain>
    </source>
</reference>
<feature type="binding site" evidence="5">
    <location>
        <position position="31"/>
    </location>
    <ligand>
        <name>S-methyl-5'-thioadenosine</name>
        <dbReference type="ChEBI" id="CHEBI:17509"/>
    </ligand>
</feature>
<dbReference type="Proteomes" id="UP000245790">
    <property type="component" value="Unassembled WGS sequence"/>
</dbReference>
<dbReference type="InterPro" id="IPR035246">
    <property type="entry name" value="Spermidine_synt_N"/>
</dbReference>
<gene>
    <name evidence="5" type="primary">speE</name>
    <name evidence="10" type="ORF">C8D97_103136</name>
</gene>
<evidence type="ECO:0000256" key="3">
    <source>
        <dbReference type="ARBA" id="ARBA00023066"/>
    </source>
</evidence>
<dbReference type="InterPro" id="IPR029063">
    <property type="entry name" value="SAM-dependent_MTases_sf"/>
</dbReference>
<keyword evidence="4 5" id="KW-0620">Polyamine biosynthesis</keyword>
<dbReference type="UniPathway" id="UPA00248">
    <property type="reaction ID" value="UER00314"/>
</dbReference>
<comment type="caution">
    <text evidence="10">The sequence shown here is derived from an EMBL/GenBank/DDBJ whole genome shotgun (WGS) entry which is preliminary data.</text>
</comment>
<comment type="function">
    <text evidence="5">Catalyzes the irreversible transfer of a propylamine group from the amino donor S-adenosylmethioninamine (decarboxy-AdoMet) to putrescine (1,4-diaminobutane) to yield spermidine.</text>
</comment>
<dbReference type="InterPro" id="IPR030374">
    <property type="entry name" value="PABS"/>
</dbReference>
<evidence type="ECO:0000256" key="1">
    <source>
        <dbReference type="ARBA" id="ARBA00007867"/>
    </source>
</evidence>
<accession>A0A316FXK3</accession>
<dbReference type="InterPro" id="IPR037163">
    <property type="entry name" value="Spermidine_synt_N_sf"/>
</dbReference>
<feature type="binding site" evidence="5">
    <location>
        <position position="106"/>
    </location>
    <ligand>
        <name>S-methyl-5'-thioadenosine</name>
        <dbReference type="ChEBI" id="CHEBI:17509"/>
    </ligand>
</feature>
<dbReference type="NCBIfam" id="NF002010">
    <property type="entry name" value="PRK00811.1"/>
    <property type="match status" value="1"/>
</dbReference>
<dbReference type="NCBIfam" id="TIGR00417">
    <property type="entry name" value="speE"/>
    <property type="match status" value="1"/>
</dbReference>
<feature type="binding site" evidence="5">
    <location>
        <position position="62"/>
    </location>
    <ligand>
        <name>spermidine</name>
        <dbReference type="ChEBI" id="CHEBI:57834"/>
    </ligand>
</feature>
<dbReference type="GO" id="GO:0004766">
    <property type="term" value="F:spermidine synthase activity"/>
    <property type="evidence" value="ECO:0007669"/>
    <property type="project" value="UniProtKB-UniRule"/>
</dbReference>
<evidence type="ECO:0000313" key="10">
    <source>
        <dbReference type="EMBL" id="PWK53309.1"/>
    </source>
</evidence>
<feature type="binding site" evidence="5">
    <location>
        <position position="86"/>
    </location>
    <ligand>
        <name>spermidine</name>
        <dbReference type="ChEBI" id="CHEBI:57834"/>
    </ligand>
</feature>
<feature type="binding site" evidence="5">
    <location>
        <position position="163"/>
    </location>
    <ligand>
        <name>S-methyl-5'-thioadenosine</name>
        <dbReference type="ChEBI" id="CHEBI:17509"/>
    </ligand>
</feature>
<sequence length="285" mass="32446">MTDKFYEVLYPSYGQYFKVDEVLFENKTDHQHLIIFNNQQFGHVMALDGIIQTTEKDEFIYHEMLTHVPLFAHPEPKKVLIIGGGDGGILREVLKHKAIERVVQVEIDQSVIDMCKQYFPKHSDGAFDDERAEIVIADGIDYVRQANETFDVIISDSTDPIGPGEVLFTNDFYRLAKQCLNDNGIMVTQNGVCFMQMDEVINTAKRMGPLYKSQTFYTSPVPTYIGGVMTLAWATDDPELNKQPKAVIEKRIKQSGIDTRYYNADIHVGCFALPQYVKKALNELS</sequence>
<dbReference type="CDD" id="cd02440">
    <property type="entry name" value="AdoMet_MTases"/>
    <property type="match status" value="1"/>
</dbReference>
<protein>
    <recommendedName>
        <fullName evidence="5">Polyamine aminopropyltransferase</fullName>
    </recommendedName>
    <alternativeName>
        <fullName evidence="5">Putrescine aminopropyltransferase</fullName>
        <shortName evidence="5">PAPT</shortName>
    </alternativeName>
    <alternativeName>
        <fullName evidence="5">Spermidine synthase</fullName>
        <shortName evidence="5">SPDS</shortName>
        <shortName evidence="5">SPDSY</shortName>
        <ecNumber evidence="5">2.5.1.16</ecNumber>
    </alternativeName>
</protein>
<dbReference type="EC" id="2.5.1.16" evidence="5"/>
<feature type="domain" description="PABS" evidence="9">
    <location>
        <begin position="7"/>
        <end position="236"/>
    </location>
</feature>
<organism evidence="10 11">
    <name type="scientific">Pleionea mediterranea</name>
    <dbReference type="NCBI Taxonomy" id="523701"/>
    <lineage>
        <taxon>Bacteria</taxon>
        <taxon>Pseudomonadati</taxon>
        <taxon>Pseudomonadota</taxon>
        <taxon>Gammaproteobacteria</taxon>
        <taxon>Oceanospirillales</taxon>
        <taxon>Pleioneaceae</taxon>
        <taxon>Pleionea</taxon>
    </lineage>
</organism>
<evidence type="ECO:0000256" key="6">
    <source>
        <dbReference type="PROSITE-ProRule" id="PRU00354"/>
    </source>
</evidence>
<evidence type="ECO:0000256" key="7">
    <source>
        <dbReference type="RuleBase" id="RU003836"/>
    </source>
</evidence>
<dbReference type="Pfam" id="PF17284">
    <property type="entry name" value="Spermine_synt_N"/>
    <property type="match status" value="1"/>
</dbReference>
<dbReference type="InterPro" id="IPR001045">
    <property type="entry name" value="Spermi_synthase"/>
</dbReference>
<evidence type="ECO:0000313" key="11">
    <source>
        <dbReference type="Proteomes" id="UP000245790"/>
    </source>
</evidence>
<evidence type="ECO:0000256" key="5">
    <source>
        <dbReference type="HAMAP-Rule" id="MF_00198"/>
    </source>
</evidence>
<proteinExistence type="inferred from homology"/>
<dbReference type="AlphaFoldDB" id="A0A316FXK3"/>
<comment type="catalytic activity">
    <reaction evidence="5 8">
        <text>S-adenosyl 3-(methylsulfanyl)propylamine + putrescine = S-methyl-5'-thioadenosine + spermidine + H(+)</text>
        <dbReference type="Rhea" id="RHEA:12721"/>
        <dbReference type="ChEBI" id="CHEBI:15378"/>
        <dbReference type="ChEBI" id="CHEBI:17509"/>
        <dbReference type="ChEBI" id="CHEBI:57443"/>
        <dbReference type="ChEBI" id="CHEBI:57834"/>
        <dbReference type="ChEBI" id="CHEBI:326268"/>
        <dbReference type="EC" id="2.5.1.16"/>
    </reaction>
</comment>